<dbReference type="GO" id="GO:0005662">
    <property type="term" value="C:DNA replication factor A complex"/>
    <property type="evidence" value="ECO:0007669"/>
    <property type="project" value="TreeGrafter"/>
</dbReference>
<dbReference type="Pfam" id="PF08784">
    <property type="entry name" value="RPA_C"/>
    <property type="match status" value="1"/>
</dbReference>
<dbReference type="InterPro" id="IPR036390">
    <property type="entry name" value="WH_DNA-bd_sf"/>
</dbReference>
<dbReference type="InterPro" id="IPR014892">
    <property type="entry name" value="RPA_C"/>
</dbReference>
<reference evidence="8" key="1">
    <citation type="submission" date="2021-03" db="EMBL/GenBank/DDBJ databases">
        <authorList>
            <person name="Tagirdzhanova G."/>
        </authorList>
    </citation>
    <scope>NUCLEOTIDE SEQUENCE</scope>
</reference>
<evidence type="ECO:0000259" key="7">
    <source>
        <dbReference type="Pfam" id="PF08784"/>
    </source>
</evidence>
<protein>
    <recommendedName>
        <fullName evidence="7">Replication protein A C-terminal domain-containing protein</fullName>
    </recommendedName>
</protein>
<dbReference type="EMBL" id="CAJPDQ010000001">
    <property type="protein sequence ID" value="CAF9903509.1"/>
    <property type="molecule type" value="Genomic_DNA"/>
</dbReference>
<evidence type="ECO:0000313" key="9">
    <source>
        <dbReference type="Proteomes" id="UP000664169"/>
    </source>
</evidence>
<dbReference type="GO" id="GO:0006260">
    <property type="term" value="P:DNA replication"/>
    <property type="evidence" value="ECO:0007669"/>
    <property type="project" value="UniProtKB-KW"/>
</dbReference>
<dbReference type="GO" id="GO:0003697">
    <property type="term" value="F:single-stranded DNA binding"/>
    <property type="evidence" value="ECO:0007669"/>
    <property type="project" value="TreeGrafter"/>
</dbReference>
<feature type="cross-link" description="Glycyl lysine isopeptide (Lys-Gly) (interchain with G-Cter in ubiquitin)" evidence="6">
    <location>
        <position position="42"/>
    </location>
</feature>
<dbReference type="SUPFAM" id="SSF50249">
    <property type="entry name" value="Nucleic acid-binding proteins"/>
    <property type="match status" value="1"/>
</dbReference>
<keyword evidence="9" id="KW-1185">Reference proteome</keyword>
<evidence type="ECO:0000313" key="8">
    <source>
        <dbReference type="EMBL" id="CAF9903509.1"/>
    </source>
</evidence>
<evidence type="ECO:0000256" key="3">
    <source>
        <dbReference type="ARBA" id="ARBA00022705"/>
    </source>
</evidence>
<comment type="similarity">
    <text evidence="2">Belongs to the replication factor A protein 2 family.</text>
</comment>
<dbReference type="SUPFAM" id="SSF46785">
    <property type="entry name" value="Winged helix' DNA-binding domain"/>
    <property type="match status" value="1"/>
</dbReference>
<dbReference type="InterPro" id="IPR014646">
    <property type="entry name" value="Rfa2/RPA32"/>
</dbReference>
<dbReference type="PIRSF" id="PIRSF036949">
    <property type="entry name" value="RPA32"/>
    <property type="match status" value="1"/>
</dbReference>
<organism evidence="8 9">
    <name type="scientific">Gomphillus americanus</name>
    <dbReference type="NCBI Taxonomy" id="1940652"/>
    <lineage>
        <taxon>Eukaryota</taxon>
        <taxon>Fungi</taxon>
        <taxon>Dikarya</taxon>
        <taxon>Ascomycota</taxon>
        <taxon>Pezizomycotina</taxon>
        <taxon>Lecanoromycetes</taxon>
        <taxon>OSLEUM clade</taxon>
        <taxon>Ostropomycetidae</taxon>
        <taxon>Ostropales</taxon>
        <taxon>Graphidaceae</taxon>
        <taxon>Gomphilloideae</taxon>
        <taxon>Gomphillus</taxon>
    </lineage>
</organism>
<dbReference type="CDD" id="cd04478">
    <property type="entry name" value="RPA2_DBD_D"/>
    <property type="match status" value="1"/>
</dbReference>
<feature type="domain" description="Replication protein A C-terminal" evidence="7">
    <location>
        <begin position="206"/>
        <end position="277"/>
    </location>
</feature>
<dbReference type="InterPro" id="IPR040260">
    <property type="entry name" value="RFA2-like"/>
</dbReference>
<dbReference type="PANTHER" id="PTHR13989">
    <property type="entry name" value="REPLICATION PROTEIN A-RELATED"/>
    <property type="match status" value="1"/>
</dbReference>
<evidence type="ECO:0000256" key="5">
    <source>
        <dbReference type="ARBA" id="ARBA00023242"/>
    </source>
</evidence>
<name>A0A8H3EDZ0_9LECA</name>
<dbReference type="GO" id="GO:0006289">
    <property type="term" value="P:nucleotide-excision repair"/>
    <property type="evidence" value="ECO:0007669"/>
    <property type="project" value="TreeGrafter"/>
</dbReference>
<feature type="cross-link" description="Glycyl lysine isopeptide (Lys-Gly) (interchain with G-Cter in ubiquitin)" evidence="6">
    <location>
        <position position="43"/>
    </location>
</feature>
<dbReference type="Gene3D" id="1.10.10.10">
    <property type="entry name" value="Winged helix-like DNA-binding domain superfamily/Winged helix DNA-binding domain"/>
    <property type="match status" value="1"/>
</dbReference>
<comment type="caution">
    <text evidence="8">The sequence shown here is derived from an EMBL/GenBank/DDBJ whole genome shotgun (WGS) entry which is preliminary data.</text>
</comment>
<dbReference type="InterPro" id="IPR012340">
    <property type="entry name" value="NA-bd_OB-fold"/>
</dbReference>
<dbReference type="PANTHER" id="PTHR13989:SF16">
    <property type="entry name" value="REPLICATION PROTEIN A2"/>
    <property type="match status" value="1"/>
</dbReference>
<dbReference type="GO" id="GO:0000724">
    <property type="term" value="P:double-strand break repair via homologous recombination"/>
    <property type="evidence" value="ECO:0007669"/>
    <property type="project" value="TreeGrafter"/>
</dbReference>
<sequence>MAYNNFGDGGGNYDNNYTTTSYGAQGGADGGGFLAGSQDGSKKTLRGNDTLRPITIRQAHLAEEIHSGGEISLDGSEVTRLTMVAEVRSITRQTTSTAFKLDDGTGTIEGRYWNDTERPTHDDDGNPISQDLDAVSTGDWARVLGQIKFISNKRFISIQNIKKVTDKNEINYHLLEATYVYLYLTKGPPESLQSNGDAGAMQGLQTGYGQASTTNDNLKNVSGVAKRVYQRLLQDQSHEGVHLDLVARELNLDYAQVKRAAEELYNENKAFNTVDDDTYAVLQD</sequence>
<dbReference type="Proteomes" id="UP000664169">
    <property type="component" value="Unassembled WGS sequence"/>
</dbReference>
<evidence type="ECO:0000256" key="2">
    <source>
        <dbReference type="ARBA" id="ARBA00007815"/>
    </source>
</evidence>
<evidence type="ECO:0000256" key="6">
    <source>
        <dbReference type="PIRSR" id="PIRSR036949-1"/>
    </source>
</evidence>
<comment type="subcellular location">
    <subcellularLocation>
        <location evidence="1">Nucleus</location>
    </subcellularLocation>
</comment>
<evidence type="ECO:0000256" key="4">
    <source>
        <dbReference type="ARBA" id="ARBA00023125"/>
    </source>
</evidence>
<evidence type="ECO:0000256" key="1">
    <source>
        <dbReference type="ARBA" id="ARBA00004123"/>
    </source>
</evidence>
<keyword evidence="4" id="KW-0238">DNA-binding</keyword>
<proteinExistence type="inferred from homology"/>
<keyword evidence="5" id="KW-0539">Nucleus</keyword>
<dbReference type="OrthoDB" id="25571at2759"/>
<keyword evidence="3" id="KW-0235">DNA replication</keyword>
<dbReference type="AlphaFoldDB" id="A0A8H3EDZ0"/>
<accession>A0A8H3EDZ0</accession>
<gene>
    <name evidence="8" type="ORF">GOMPHAMPRED_000326</name>
</gene>
<dbReference type="GO" id="GO:0000781">
    <property type="term" value="C:chromosome, telomeric region"/>
    <property type="evidence" value="ECO:0007669"/>
    <property type="project" value="TreeGrafter"/>
</dbReference>
<dbReference type="GO" id="GO:0035861">
    <property type="term" value="C:site of double-strand break"/>
    <property type="evidence" value="ECO:0007669"/>
    <property type="project" value="TreeGrafter"/>
</dbReference>
<dbReference type="Gene3D" id="2.40.50.140">
    <property type="entry name" value="Nucleic acid-binding proteins"/>
    <property type="match status" value="1"/>
</dbReference>
<dbReference type="InterPro" id="IPR036388">
    <property type="entry name" value="WH-like_DNA-bd_sf"/>
</dbReference>